<evidence type="ECO:0000313" key="2">
    <source>
        <dbReference type="Proteomes" id="UP001472677"/>
    </source>
</evidence>
<dbReference type="EMBL" id="JBBPBM010000511">
    <property type="protein sequence ID" value="KAK8494660.1"/>
    <property type="molecule type" value="Genomic_DNA"/>
</dbReference>
<sequence>MLLEHEFPLDVVHCRKAWPYEGEDNLAKVFSGKVTPSSNVSEDESLEREMDETHNVEDDELELRYSLSEAVREVKMNVLVDLATMEVMPSVEAISLPLSSLENTAMRISARNLDDIFLGKGIKMDHVGILEKNEEDLR</sequence>
<keyword evidence="2" id="KW-1185">Reference proteome</keyword>
<dbReference type="Proteomes" id="UP001472677">
    <property type="component" value="Unassembled WGS sequence"/>
</dbReference>
<evidence type="ECO:0000313" key="1">
    <source>
        <dbReference type="EMBL" id="KAK8494660.1"/>
    </source>
</evidence>
<name>A0ABR2ALW1_9ROSI</name>
<protein>
    <submittedName>
        <fullName evidence="1">Uncharacterized protein</fullName>
    </submittedName>
</protein>
<gene>
    <name evidence="1" type="ORF">V6N12_016085</name>
</gene>
<accession>A0ABR2ALW1</accession>
<reference evidence="1 2" key="1">
    <citation type="journal article" date="2024" name="G3 (Bethesda)">
        <title>Genome assembly of Hibiscus sabdariffa L. provides insights into metabolisms of medicinal natural products.</title>
        <authorList>
            <person name="Kim T."/>
        </authorList>
    </citation>
    <scope>NUCLEOTIDE SEQUENCE [LARGE SCALE GENOMIC DNA]</scope>
    <source>
        <strain evidence="1">TK-2024</strain>
        <tissue evidence="1">Old leaves</tissue>
    </source>
</reference>
<organism evidence="1 2">
    <name type="scientific">Hibiscus sabdariffa</name>
    <name type="common">roselle</name>
    <dbReference type="NCBI Taxonomy" id="183260"/>
    <lineage>
        <taxon>Eukaryota</taxon>
        <taxon>Viridiplantae</taxon>
        <taxon>Streptophyta</taxon>
        <taxon>Embryophyta</taxon>
        <taxon>Tracheophyta</taxon>
        <taxon>Spermatophyta</taxon>
        <taxon>Magnoliopsida</taxon>
        <taxon>eudicotyledons</taxon>
        <taxon>Gunneridae</taxon>
        <taxon>Pentapetalae</taxon>
        <taxon>rosids</taxon>
        <taxon>malvids</taxon>
        <taxon>Malvales</taxon>
        <taxon>Malvaceae</taxon>
        <taxon>Malvoideae</taxon>
        <taxon>Hibiscus</taxon>
    </lineage>
</organism>
<proteinExistence type="predicted"/>
<comment type="caution">
    <text evidence="1">The sequence shown here is derived from an EMBL/GenBank/DDBJ whole genome shotgun (WGS) entry which is preliminary data.</text>
</comment>